<evidence type="ECO:0000256" key="2">
    <source>
        <dbReference type="SAM" id="Phobius"/>
    </source>
</evidence>
<dbReference type="EMBL" id="JAAGOA010000017">
    <property type="protein sequence ID" value="NEE02811.1"/>
    <property type="molecule type" value="Genomic_DNA"/>
</dbReference>
<feature type="domain" description="YdbS-like PH" evidence="3">
    <location>
        <begin position="416"/>
        <end position="490"/>
    </location>
</feature>
<keyword evidence="2" id="KW-0472">Membrane</keyword>
<evidence type="ECO:0000313" key="5">
    <source>
        <dbReference type="Proteomes" id="UP000475214"/>
    </source>
</evidence>
<dbReference type="AlphaFoldDB" id="A0A6L9SE85"/>
<dbReference type="Proteomes" id="UP000475214">
    <property type="component" value="Unassembled WGS sequence"/>
</dbReference>
<evidence type="ECO:0000256" key="1">
    <source>
        <dbReference type="SAM" id="MobiDB-lite"/>
    </source>
</evidence>
<comment type="caution">
    <text evidence="4">The sequence shown here is derived from an EMBL/GenBank/DDBJ whole genome shotgun (WGS) entry which is preliminary data.</text>
</comment>
<evidence type="ECO:0000313" key="4">
    <source>
        <dbReference type="EMBL" id="NEE02811.1"/>
    </source>
</evidence>
<feature type="region of interest" description="Disordered" evidence="1">
    <location>
        <begin position="140"/>
        <end position="169"/>
    </location>
</feature>
<keyword evidence="2" id="KW-1133">Transmembrane helix</keyword>
<reference evidence="4 5" key="1">
    <citation type="submission" date="2020-02" db="EMBL/GenBank/DDBJ databases">
        <authorList>
            <person name="Li X.-J."/>
            <person name="Han X.-M."/>
        </authorList>
    </citation>
    <scope>NUCLEOTIDE SEQUENCE [LARGE SCALE GENOMIC DNA]</scope>
    <source>
        <strain evidence="4 5">CCTCC AB 2017055</strain>
    </source>
</reference>
<feature type="transmembrane region" description="Helical" evidence="2">
    <location>
        <begin position="229"/>
        <end position="255"/>
    </location>
</feature>
<accession>A0A6L9SE85</accession>
<keyword evidence="2" id="KW-0812">Transmembrane</keyword>
<organism evidence="4 5">
    <name type="scientific">Phytoactinopolyspora halotolerans</name>
    <dbReference type="NCBI Taxonomy" id="1981512"/>
    <lineage>
        <taxon>Bacteria</taxon>
        <taxon>Bacillati</taxon>
        <taxon>Actinomycetota</taxon>
        <taxon>Actinomycetes</taxon>
        <taxon>Jiangellales</taxon>
        <taxon>Jiangellaceae</taxon>
        <taxon>Phytoactinopolyspora</taxon>
    </lineage>
</organism>
<gene>
    <name evidence="4" type="ORF">G1H10_21845</name>
</gene>
<feature type="domain" description="YdbS-like PH" evidence="3">
    <location>
        <begin position="53"/>
        <end position="122"/>
    </location>
</feature>
<proteinExistence type="predicted"/>
<dbReference type="InterPro" id="IPR014529">
    <property type="entry name" value="UCP026631"/>
</dbReference>
<dbReference type="InterPro" id="IPR005182">
    <property type="entry name" value="YdbS-like_PH"/>
</dbReference>
<protein>
    <submittedName>
        <fullName evidence="4">PH domain-containing protein</fullName>
    </submittedName>
</protein>
<keyword evidence="5" id="KW-1185">Reference proteome</keyword>
<dbReference type="PIRSF" id="PIRSF026631">
    <property type="entry name" value="UCP026631"/>
    <property type="match status" value="1"/>
</dbReference>
<dbReference type="Pfam" id="PF03703">
    <property type="entry name" value="bPH_2"/>
    <property type="match status" value="2"/>
</dbReference>
<name>A0A6L9SE85_9ACTN</name>
<feature type="transmembrane region" description="Helical" evidence="2">
    <location>
        <begin position="395"/>
        <end position="416"/>
    </location>
</feature>
<evidence type="ECO:0000259" key="3">
    <source>
        <dbReference type="Pfam" id="PF03703"/>
    </source>
</evidence>
<dbReference type="PANTHER" id="PTHR34473:SF2">
    <property type="entry name" value="UPF0699 TRANSMEMBRANE PROTEIN YDBT"/>
    <property type="match status" value="1"/>
</dbReference>
<sequence>MIWVDVVQAVVSLTPAALATGVFGVEASLGSLWPMIAVAAFGTVGAIADALRWAFTRYRVTDAYVERRTGVFVRQYRSVRRDRIRSVDATAKLRHRLAGLRVVTIGAGQQHNAGESAFVLDAILRTDAWRLQEELLRPRAAGSAVPAPSGRPDGSGVGDRVTGTSDGARGTEDAQVFARLRPSWVLYNVFNSWAYIMAIGLLWGGFWLLSTFGVDVGGFLDGLADWEALGWGWTIGIGVLVTGAVGVIGLAVNFFTENWNFELARVSGEDGTQLRTRKGLFTTREVNRDERRMRGLQISEPLLWRWMGMADTNVVTTGLSLWSMSEPTAILPRGPIGVARSVAVDVLGSRPSPFDVPLVRHPAAALRRRLCWATVGGAALVAVVVWLVITDVLPAWTVWLGAAGWPVALLGAVVAYRALGHAVAGPYVVLRSGLISRSTVALQRSAVSTIALRQSLLQRRLGLMTVSAMTAAGWGGYQASDVDAGEAVEFATAAAPGLLEPFLVPNRLSAERS</sequence>
<feature type="transmembrane region" description="Helical" evidence="2">
    <location>
        <begin position="29"/>
        <end position="51"/>
    </location>
</feature>
<dbReference type="PANTHER" id="PTHR34473">
    <property type="entry name" value="UPF0699 TRANSMEMBRANE PROTEIN YDBS"/>
    <property type="match status" value="1"/>
</dbReference>
<feature type="transmembrane region" description="Helical" evidence="2">
    <location>
        <begin position="370"/>
        <end position="389"/>
    </location>
</feature>
<feature type="transmembrane region" description="Helical" evidence="2">
    <location>
        <begin position="185"/>
        <end position="209"/>
    </location>
</feature>